<accession>A0A644VI83</accession>
<proteinExistence type="predicted"/>
<protein>
    <recommendedName>
        <fullName evidence="3">Phage nucleotide-binding protein</fullName>
    </recommendedName>
</protein>
<dbReference type="Pfam" id="PF13479">
    <property type="entry name" value="AAA_24"/>
    <property type="match status" value="1"/>
</dbReference>
<evidence type="ECO:0008006" key="3">
    <source>
        <dbReference type="Google" id="ProtNLM"/>
    </source>
</evidence>
<dbReference type="InterPro" id="IPR027417">
    <property type="entry name" value="P-loop_NTPase"/>
</dbReference>
<dbReference type="SUPFAM" id="SSF52540">
    <property type="entry name" value="P-loop containing nucleoside triphosphate hydrolases"/>
    <property type="match status" value="1"/>
</dbReference>
<comment type="caution">
    <text evidence="2">The sequence shown here is derived from an EMBL/GenBank/DDBJ whole genome shotgun (WGS) entry which is preliminary data.</text>
</comment>
<dbReference type="AlphaFoldDB" id="A0A644VI83"/>
<sequence>MPILRKEESLPERPVVIVLYGEPGIGKTSLFNTAKNPLLLDFDRGVDRSINRQDTLLVSKWEDVLAEEKDGTFANYDTIGIDTAKAALDDFLMAYVVKQDYKNAKNKLAAYGAIGDEFKIFVSNRRGENADMVIIAHSKDEKEGDILKKIPDVTGQSYNLLLRIADQVGYMKTVNNKRTIQFEPTDTTIGKNVARLPLIEIPDESSPDFRNFMADLITNVKLAIQTMSAAQQEALDKMAHYQDQVTNCTDPEDLTSLLQLADEMPASFKATLRKLIAERAKALGFVGDKVTGCFVDPSQPKGQAPAPAPSPAPIPTGNNIQLPSERRRNAKNETAPANA</sequence>
<dbReference type="EMBL" id="VSSQ01000316">
    <property type="protein sequence ID" value="MPL90945.1"/>
    <property type="molecule type" value="Genomic_DNA"/>
</dbReference>
<evidence type="ECO:0000313" key="2">
    <source>
        <dbReference type="EMBL" id="MPL90945.1"/>
    </source>
</evidence>
<gene>
    <name evidence="2" type="ORF">SDC9_37003</name>
</gene>
<evidence type="ECO:0000256" key="1">
    <source>
        <dbReference type="SAM" id="MobiDB-lite"/>
    </source>
</evidence>
<feature type="region of interest" description="Disordered" evidence="1">
    <location>
        <begin position="296"/>
        <end position="339"/>
    </location>
</feature>
<organism evidence="2">
    <name type="scientific">bioreactor metagenome</name>
    <dbReference type="NCBI Taxonomy" id="1076179"/>
    <lineage>
        <taxon>unclassified sequences</taxon>
        <taxon>metagenomes</taxon>
        <taxon>ecological metagenomes</taxon>
    </lineage>
</organism>
<name>A0A644VI83_9ZZZZ</name>
<reference evidence="2" key="1">
    <citation type="submission" date="2019-08" db="EMBL/GenBank/DDBJ databases">
        <authorList>
            <person name="Kucharzyk K."/>
            <person name="Murdoch R.W."/>
            <person name="Higgins S."/>
            <person name="Loffler F."/>
        </authorList>
    </citation>
    <scope>NUCLEOTIDE SEQUENCE</scope>
</reference>